<dbReference type="InterPro" id="IPR005412">
    <property type="entry name" value="Fis_DNA-bd"/>
</dbReference>
<feature type="domain" description="DNA binding HTH" evidence="4">
    <location>
        <begin position="33"/>
        <end position="73"/>
    </location>
</feature>
<dbReference type="InterPro" id="IPR050207">
    <property type="entry name" value="Trans_regulatory_Fis"/>
</dbReference>
<evidence type="ECO:0000313" key="5">
    <source>
        <dbReference type="EMBL" id="SVA75890.1"/>
    </source>
</evidence>
<evidence type="ECO:0000259" key="4">
    <source>
        <dbReference type="Pfam" id="PF02954"/>
    </source>
</evidence>
<name>A0A381YG45_9ZZZZ</name>
<dbReference type="GO" id="GO:0043565">
    <property type="term" value="F:sequence-specific DNA binding"/>
    <property type="evidence" value="ECO:0007669"/>
    <property type="project" value="InterPro"/>
</dbReference>
<proteinExistence type="inferred from homology"/>
<dbReference type="InterPro" id="IPR002197">
    <property type="entry name" value="HTH_Fis"/>
</dbReference>
<keyword evidence="2" id="KW-0238">DNA-binding</keyword>
<evidence type="ECO:0000256" key="1">
    <source>
        <dbReference type="ARBA" id="ARBA00008559"/>
    </source>
</evidence>
<dbReference type="EMBL" id="UINC01018137">
    <property type="protein sequence ID" value="SVA75890.1"/>
    <property type="molecule type" value="Genomic_DNA"/>
</dbReference>
<dbReference type="PANTHER" id="PTHR47918">
    <property type="entry name" value="DNA-BINDING PROTEIN FIS"/>
    <property type="match status" value="1"/>
</dbReference>
<sequence>MNGSLKDSTTIALKQYFKMLNGHTPCDLYKLVIEEVELPLMETVMEHAKQNQTQAAAILGINRSTLRKKLKAFDLIK</sequence>
<dbReference type="PRINTS" id="PR01591">
    <property type="entry name" value="DNABINDNGFIS"/>
</dbReference>
<evidence type="ECO:0000256" key="3">
    <source>
        <dbReference type="ARBA" id="ARBA00029540"/>
    </source>
</evidence>
<organism evidence="5">
    <name type="scientific">marine metagenome</name>
    <dbReference type="NCBI Taxonomy" id="408172"/>
    <lineage>
        <taxon>unclassified sequences</taxon>
        <taxon>metagenomes</taxon>
        <taxon>ecological metagenomes</taxon>
    </lineage>
</organism>
<dbReference type="SUPFAM" id="SSF46689">
    <property type="entry name" value="Homeodomain-like"/>
    <property type="match status" value="1"/>
</dbReference>
<dbReference type="InterPro" id="IPR009057">
    <property type="entry name" value="Homeodomain-like_sf"/>
</dbReference>
<dbReference type="PRINTS" id="PR01590">
    <property type="entry name" value="HTHFIS"/>
</dbReference>
<dbReference type="GO" id="GO:0006355">
    <property type="term" value="P:regulation of DNA-templated transcription"/>
    <property type="evidence" value="ECO:0007669"/>
    <property type="project" value="InterPro"/>
</dbReference>
<dbReference type="Pfam" id="PF02954">
    <property type="entry name" value="HTH_8"/>
    <property type="match status" value="1"/>
</dbReference>
<accession>A0A381YG45</accession>
<dbReference type="PANTHER" id="PTHR47918:SF1">
    <property type="entry name" value="DNA-BINDING PROTEIN FIS"/>
    <property type="match status" value="1"/>
</dbReference>
<dbReference type="Gene3D" id="1.10.10.60">
    <property type="entry name" value="Homeodomain-like"/>
    <property type="match status" value="1"/>
</dbReference>
<protein>
    <recommendedName>
        <fullName evidence="3">Putative Fis-like DNA-binding protein</fullName>
    </recommendedName>
</protein>
<dbReference type="AlphaFoldDB" id="A0A381YG45"/>
<evidence type="ECO:0000256" key="2">
    <source>
        <dbReference type="ARBA" id="ARBA00023125"/>
    </source>
</evidence>
<gene>
    <name evidence="5" type="ORF">METZ01_LOCUS128744</name>
</gene>
<reference evidence="5" key="1">
    <citation type="submission" date="2018-05" db="EMBL/GenBank/DDBJ databases">
        <authorList>
            <person name="Lanie J.A."/>
            <person name="Ng W.-L."/>
            <person name="Kazmierczak K.M."/>
            <person name="Andrzejewski T.M."/>
            <person name="Davidsen T.M."/>
            <person name="Wayne K.J."/>
            <person name="Tettelin H."/>
            <person name="Glass J.I."/>
            <person name="Rusch D."/>
            <person name="Podicherti R."/>
            <person name="Tsui H.-C.T."/>
            <person name="Winkler M.E."/>
        </authorList>
    </citation>
    <scope>NUCLEOTIDE SEQUENCE</scope>
</reference>
<dbReference type="PIRSF" id="PIRSF002097">
    <property type="entry name" value="DNA-binding_Fis"/>
    <property type="match status" value="1"/>
</dbReference>
<comment type="similarity">
    <text evidence="1">Belongs to the transcriptional regulatory Fis family.</text>
</comment>